<organism evidence="8 9">
    <name type="scientific">Paramecium sonneborni</name>
    <dbReference type="NCBI Taxonomy" id="65129"/>
    <lineage>
        <taxon>Eukaryota</taxon>
        <taxon>Sar</taxon>
        <taxon>Alveolata</taxon>
        <taxon>Ciliophora</taxon>
        <taxon>Intramacronucleata</taxon>
        <taxon>Oligohymenophorea</taxon>
        <taxon>Peniculida</taxon>
        <taxon>Parameciidae</taxon>
        <taxon>Paramecium</taxon>
    </lineage>
</organism>
<comment type="catalytic activity">
    <reaction evidence="1">
        <text>a phosphate monoester + H2O = an alcohol + phosphate</text>
        <dbReference type="Rhea" id="RHEA:15017"/>
        <dbReference type="ChEBI" id="CHEBI:15377"/>
        <dbReference type="ChEBI" id="CHEBI:30879"/>
        <dbReference type="ChEBI" id="CHEBI:43474"/>
        <dbReference type="ChEBI" id="CHEBI:67140"/>
        <dbReference type="EC" id="3.1.3.2"/>
    </reaction>
</comment>
<dbReference type="EMBL" id="CAJJDN010000060">
    <property type="protein sequence ID" value="CAD8092945.1"/>
    <property type="molecule type" value="Genomic_DNA"/>
</dbReference>
<dbReference type="Pfam" id="PF00328">
    <property type="entry name" value="His_Phos_2"/>
    <property type="match status" value="1"/>
</dbReference>
<keyword evidence="6" id="KW-0812">Transmembrane</keyword>
<evidence type="ECO:0000256" key="1">
    <source>
        <dbReference type="ARBA" id="ARBA00000032"/>
    </source>
</evidence>
<reference evidence="8" key="1">
    <citation type="submission" date="2021-01" db="EMBL/GenBank/DDBJ databases">
        <authorList>
            <consortium name="Genoscope - CEA"/>
            <person name="William W."/>
        </authorList>
    </citation>
    <scope>NUCLEOTIDE SEQUENCE</scope>
</reference>
<evidence type="ECO:0000313" key="9">
    <source>
        <dbReference type="Proteomes" id="UP000692954"/>
    </source>
</evidence>
<keyword evidence="5" id="KW-0325">Glycoprotein</keyword>
<keyword evidence="9" id="KW-1185">Reference proteome</keyword>
<proteinExistence type="predicted"/>
<evidence type="ECO:0000256" key="5">
    <source>
        <dbReference type="ARBA" id="ARBA00023180"/>
    </source>
</evidence>
<evidence type="ECO:0000256" key="2">
    <source>
        <dbReference type="ARBA" id="ARBA00022729"/>
    </source>
</evidence>
<dbReference type="InterPro" id="IPR050645">
    <property type="entry name" value="Histidine_acid_phosphatase"/>
</dbReference>
<evidence type="ECO:0000313" key="8">
    <source>
        <dbReference type="EMBL" id="CAD8092945.1"/>
    </source>
</evidence>
<keyword evidence="3" id="KW-0378">Hydrolase</keyword>
<dbReference type="CDD" id="cd07061">
    <property type="entry name" value="HP_HAP_like"/>
    <property type="match status" value="1"/>
</dbReference>
<keyword evidence="4" id="KW-1015">Disulfide bond</keyword>
<dbReference type="InterPro" id="IPR033379">
    <property type="entry name" value="Acid_Pase_AS"/>
</dbReference>
<keyword evidence="6" id="KW-1133">Transmembrane helix</keyword>
<evidence type="ECO:0000256" key="3">
    <source>
        <dbReference type="ARBA" id="ARBA00022801"/>
    </source>
</evidence>
<dbReference type="InterPro" id="IPR000560">
    <property type="entry name" value="His_Pase_clade-2"/>
</dbReference>
<dbReference type="PANTHER" id="PTHR11567:SF211">
    <property type="entry name" value="PROSTATIC ACID PHOSPHATASE"/>
    <property type="match status" value="1"/>
</dbReference>
<feature type="chain" id="PRO_5035738249" description="Histidine phosphatase family (Branch 2) protein" evidence="7">
    <location>
        <begin position="20"/>
        <end position="461"/>
    </location>
</feature>
<sequence length="461" mass="53765">MQIKIALILSIILFEWSNADKLLFIQAIWRHGSRTPVNCNWNCEYFLQNDLLNGELTPTGMRQHFSLGQWMKKRYIKDYKLLNETYNASEIVVYSTDVNRTIMSAMSNLQGMYSNNGPNIPNVSDNYLIPPNPGAKSPTDIGQSAIHYNLQILPIHMKEAITDEGLLSILICPKGYEMFSQNMESNLTMNVIQKAQNTLTQFCNEMNIDPLEFNIFTLTEYMDTFYSCIYNDYPMPSTLTQTTFKQADSLYALTIALQLYQTWQQISIFSSPFFESLLSYFDSALNQSQIQNQYKYIIYSAHDINVQLIASALNFTSAECMAQVYLGQEVNNKNCIYTYPGFASNIIWELWQDDISHDHYIKILYNGTEMNLCNTDSKQCSYQLFKQLILNQKYDFQKECQDIDPIIQQKVPIWMTTLIIIFLVIFLALLFYICYLFRQLKQKNIKTLNEDQRNLNQYYDS</sequence>
<dbReference type="AlphaFoldDB" id="A0A8S1NU06"/>
<name>A0A8S1NU06_9CILI</name>
<accession>A0A8S1NU06</accession>
<dbReference type="Proteomes" id="UP000692954">
    <property type="component" value="Unassembled WGS sequence"/>
</dbReference>
<dbReference type="PROSITE" id="PS00616">
    <property type="entry name" value="HIS_ACID_PHOSPHAT_1"/>
    <property type="match status" value="1"/>
</dbReference>
<dbReference type="OrthoDB" id="294308at2759"/>
<gene>
    <name evidence="8" type="ORF">PSON_ATCC_30995.1.T0600017</name>
</gene>
<keyword evidence="6" id="KW-0472">Membrane</keyword>
<feature type="transmembrane region" description="Helical" evidence="6">
    <location>
        <begin position="413"/>
        <end position="437"/>
    </location>
</feature>
<comment type="caution">
    <text evidence="8">The sequence shown here is derived from an EMBL/GenBank/DDBJ whole genome shotgun (WGS) entry which is preliminary data.</text>
</comment>
<dbReference type="GO" id="GO:0003993">
    <property type="term" value="F:acid phosphatase activity"/>
    <property type="evidence" value="ECO:0007669"/>
    <property type="project" value="UniProtKB-EC"/>
</dbReference>
<feature type="signal peptide" evidence="7">
    <location>
        <begin position="1"/>
        <end position="19"/>
    </location>
</feature>
<keyword evidence="2 7" id="KW-0732">Signal</keyword>
<dbReference type="PANTHER" id="PTHR11567">
    <property type="entry name" value="ACID PHOSPHATASE-RELATED"/>
    <property type="match status" value="1"/>
</dbReference>
<evidence type="ECO:0000256" key="7">
    <source>
        <dbReference type="SAM" id="SignalP"/>
    </source>
</evidence>
<evidence type="ECO:0000256" key="6">
    <source>
        <dbReference type="SAM" id="Phobius"/>
    </source>
</evidence>
<evidence type="ECO:0000256" key="4">
    <source>
        <dbReference type="ARBA" id="ARBA00023157"/>
    </source>
</evidence>
<evidence type="ECO:0008006" key="10">
    <source>
        <dbReference type="Google" id="ProtNLM"/>
    </source>
</evidence>
<protein>
    <recommendedName>
        <fullName evidence="10">Histidine phosphatase family (Branch 2) protein</fullName>
    </recommendedName>
</protein>